<reference evidence="1 2" key="1">
    <citation type="submission" date="2016-09" db="EMBL/GenBank/DDBJ databases">
        <title>The draft genome of Dichanthelium oligosanthes: A C3 panicoid grass species.</title>
        <authorList>
            <person name="Studer A.J."/>
            <person name="Schnable J.C."/>
            <person name="Brutnell T.P."/>
        </authorList>
    </citation>
    <scope>NUCLEOTIDE SEQUENCE [LARGE SCALE GENOMIC DNA]</scope>
    <source>
        <strain evidence="2">cv. Kellogg 1175</strain>
        <tissue evidence="1">Leaf</tissue>
    </source>
</reference>
<feature type="non-terminal residue" evidence="1">
    <location>
        <position position="1"/>
    </location>
</feature>
<sequence length="61" mass="7120">LLAGAFRMMRTTGHPWGKLFTCWKVWFTLKSLRLQLRFSTLWAMMTVARILQKLPGNSFSS</sequence>
<protein>
    <submittedName>
        <fullName evidence="1">Uncharacterized protein</fullName>
    </submittedName>
</protein>
<keyword evidence="2" id="KW-1185">Reference proteome</keyword>
<accession>A0A1E5V9H0</accession>
<dbReference type="AlphaFoldDB" id="A0A1E5V9H0"/>
<evidence type="ECO:0000313" key="1">
    <source>
        <dbReference type="EMBL" id="OEL21717.1"/>
    </source>
</evidence>
<comment type="caution">
    <text evidence="1">The sequence shown here is derived from an EMBL/GenBank/DDBJ whole genome shotgun (WGS) entry which is preliminary data.</text>
</comment>
<evidence type="ECO:0000313" key="2">
    <source>
        <dbReference type="Proteomes" id="UP000095767"/>
    </source>
</evidence>
<dbReference type="Proteomes" id="UP000095767">
    <property type="component" value="Unassembled WGS sequence"/>
</dbReference>
<proteinExistence type="predicted"/>
<gene>
    <name evidence="1" type="ORF">BAE44_0017264</name>
</gene>
<dbReference type="EMBL" id="LWDX02047308">
    <property type="protein sequence ID" value="OEL21717.1"/>
    <property type="molecule type" value="Genomic_DNA"/>
</dbReference>
<name>A0A1E5V9H0_9POAL</name>
<organism evidence="1 2">
    <name type="scientific">Dichanthelium oligosanthes</name>
    <dbReference type="NCBI Taxonomy" id="888268"/>
    <lineage>
        <taxon>Eukaryota</taxon>
        <taxon>Viridiplantae</taxon>
        <taxon>Streptophyta</taxon>
        <taxon>Embryophyta</taxon>
        <taxon>Tracheophyta</taxon>
        <taxon>Spermatophyta</taxon>
        <taxon>Magnoliopsida</taxon>
        <taxon>Liliopsida</taxon>
        <taxon>Poales</taxon>
        <taxon>Poaceae</taxon>
        <taxon>PACMAD clade</taxon>
        <taxon>Panicoideae</taxon>
        <taxon>Panicodae</taxon>
        <taxon>Paniceae</taxon>
        <taxon>Dichantheliinae</taxon>
        <taxon>Dichanthelium</taxon>
    </lineage>
</organism>